<proteinExistence type="inferred from homology"/>
<dbReference type="PANTHER" id="PTHR45677">
    <property type="entry name" value="GLUTAMATE DECARBOXYLASE-RELATED"/>
    <property type="match status" value="1"/>
</dbReference>
<dbReference type="SUPFAM" id="SSF53383">
    <property type="entry name" value="PLP-dependent transferases"/>
    <property type="match status" value="1"/>
</dbReference>
<organism evidence="7 8">
    <name type="scientific">Danxiaibacter flavus</name>
    <dbReference type="NCBI Taxonomy" id="3049108"/>
    <lineage>
        <taxon>Bacteria</taxon>
        <taxon>Pseudomonadati</taxon>
        <taxon>Bacteroidota</taxon>
        <taxon>Chitinophagia</taxon>
        <taxon>Chitinophagales</taxon>
        <taxon>Chitinophagaceae</taxon>
        <taxon>Danxiaibacter</taxon>
    </lineage>
</organism>
<dbReference type="InterPro" id="IPR015421">
    <property type="entry name" value="PyrdxlP-dep_Trfase_major"/>
</dbReference>
<comment type="caution">
    <text evidence="7">The sequence shown here is derived from an EMBL/GenBank/DDBJ whole genome shotgun (WGS) entry which is preliminary data.</text>
</comment>
<keyword evidence="5 6" id="KW-0456">Lyase</keyword>
<comment type="similarity">
    <text evidence="2 6">Belongs to the group II decarboxylase family.</text>
</comment>
<accession>A0ABV3ZMN2</accession>
<name>A0ABV3ZMN2_9BACT</name>
<keyword evidence="4 6" id="KW-0663">Pyridoxal phosphate</keyword>
<dbReference type="Gene3D" id="3.90.1150.170">
    <property type="match status" value="1"/>
</dbReference>
<dbReference type="InterPro" id="IPR002129">
    <property type="entry name" value="PyrdxlP-dep_de-COase"/>
</dbReference>
<reference evidence="7 8" key="1">
    <citation type="submission" date="2023-07" db="EMBL/GenBank/DDBJ databases">
        <authorList>
            <person name="Lian W.-H."/>
        </authorList>
    </citation>
    <scope>NUCLEOTIDE SEQUENCE [LARGE SCALE GENOMIC DNA]</scope>
    <source>
        <strain evidence="7 8">SYSU DXS3180</strain>
    </source>
</reference>
<evidence type="ECO:0000256" key="6">
    <source>
        <dbReference type="RuleBase" id="RU000382"/>
    </source>
</evidence>
<dbReference type="RefSeq" id="WP_369332229.1">
    <property type="nucleotide sequence ID" value="NZ_JAULBC010000010.1"/>
</dbReference>
<comment type="cofactor">
    <cofactor evidence="1 6">
        <name>pyridoxal 5'-phosphate</name>
        <dbReference type="ChEBI" id="CHEBI:597326"/>
    </cofactor>
</comment>
<evidence type="ECO:0000256" key="3">
    <source>
        <dbReference type="ARBA" id="ARBA00022793"/>
    </source>
</evidence>
<keyword evidence="3" id="KW-0210">Decarboxylase</keyword>
<keyword evidence="7" id="KW-0808">Transferase</keyword>
<protein>
    <submittedName>
        <fullName evidence="7">Aminotransferase class V-fold PLP-dependent enzyme</fullName>
    </submittedName>
</protein>
<evidence type="ECO:0000256" key="5">
    <source>
        <dbReference type="ARBA" id="ARBA00023239"/>
    </source>
</evidence>
<sequence>MEKNQWDFTSEERTDLFAYVMQLINDYYTQLPESAVAPPLDLATIQKHVSKFDFSNPVNLKYAVDHVAYGLSNYQVHTTHPMYFGLFNPRPVFPGILADLLTASFNPQLAAWSHSPFAVLAEQYVITETGKRFGYKETDVDGNFTSGGAEANLTAVLTALIAHFPEYSKEGLRSLPKQPVFYVSKESHHSFVKAARVCGLGTNAVREVEALPNLQMNTEVLERKIAEDIRAGYAPFMVVATAGTTGAGIMDPVQEIAGIAQKHQLWFHIDGAWGGAAVFSDEVKLLIQGCEQADSITFDAHKWFSVPMGAGLYLTRHKQILHETFRIATDYMPKEGLELQVTDPFTHSIQWSRRFIGLKLYLSLLVYGWQGYSNMIDETIRICKQLKELLVANQWKVVNDTILPVICFTDPEREDDDVFIQKVCNLLIQSGGTWLSTYRVNGKLTIRACVINYTTSEDDIKRLVKLLGEARGKA</sequence>
<dbReference type="InterPro" id="IPR021115">
    <property type="entry name" value="Pyridoxal-P_BS"/>
</dbReference>
<evidence type="ECO:0000256" key="2">
    <source>
        <dbReference type="ARBA" id="ARBA00009533"/>
    </source>
</evidence>
<dbReference type="GO" id="GO:0008483">
    <property type="term" value="F:transaminase activity"/>
    <property type="evidence" value="ECO:0007669"/>
    <property type="project" value="UniProtKB-KW"/>
</dbReference>
<evidence type="ECO:0000313" key="7">
    <source>
        <dbReference type="EMBL" id="MEX6690815.1"/>
    </source>
</evidence>
<evidence type="ECO:0000256" key="1">
    <source>
        <dbReference type="ARBA" id="ARBA00001933"/>
    </source>
</evidence>
<dbReference type="EMBL" id="JAULBC010000010">
    <property type="protein sequence ID" value="MEX6690815.1"/>
    <property type="molecule type" value="Genomic_DNA"/>
</dbReference>
<dbReference type="Gene3D" id="3.40.640.10">
    <property type="entry name" value="Type I PLP-dependent aspartate aminotransferase-like (Major domain)"/>
    <property type="match status" value="1"/>
</dbReference>
<dbReference type="Proteomes" id="UP001560573">
    <property type="component" value="Unassembled WGS sequence"/>
</dbReference>
<keyword evidence="7" id="KW-0032">Aminotransferase</keyword>
<keyword evidence="8" id="KW-1185">Reference proteome</keyword>
<dbReference type="PROSITE" id="PS00392">
    <property type="entry name" value="DDC_GAD_HDC_YDC"/>
    <property type="match status" value="1"/>
</dbReference>
<gene>
    <name evidence="7" type="ORF">QTN47_25125</name>
</gene>
<dbReference type="PANTHER" id="PTHR45677:SF8">
    <property type="entry name" value="CYSTEINE SULFINIC ACID DECARBOXYLASE"/>
    <property type="match status" value="1"/>
</dbReference>
<dbReference type="Pfam" id="PF00282">
    <property type="entry name" value="Pyridoxal_deC"/>
    <property type="match status" value="1"/>
</dbReference>
<dbReference type="InterPro" id="IPR015424">
    <property type="entry name" value="PyrdxlP-dep_Trfase"/>
</dbReference>
<evidence type="ECO:0000313" key="8">
    <source>
        <dbReference type="Proteomes" id="UP001560573"/>
    </source>
</evidence>
<evidence type="ECO:0000256" key="4">
    <source>
        <dbReference type="ARBA" id="ARBA00022898"/>
    </source>
</evidence>